<evidence type="ECO:0000313" key="1">
    <source>
        <dbReference type="EMBL" id="CAI7992577.1"/>
    </source>
</evidence>
<organism evidence="1 2">
    <name type="scientific">Geodia barretti</name>
    <name type="common">Barrett's horny sponge</name>
    <dbReference type="NCBI Taxonomy" id="519541"/>
    <lineage>
        <taxon>Eukaryota</taxon>
        <taxon>Metazoa</taxon>
        <taxon>Porifera</taxon>
        <taxon>Demospongiae</taxon>
        <taxon>Heteroscleromorpha</taxon>
        <taxon>Tetractinellida</taxon>
        <taxon>Astrophorina</taxon>
        <taxon>Geodiidae</taxon>
        <taxon>Geodia</taxon>
    </lineage>
</organism>
<comment type="caution">
    <text evidence="1">The sequence shown here is derived from an EMBL/GenBank/DDBJ whole genome shotgun (WGS) entry which is preliminary data.</text>
</comment>
<keyword evidence="2" id="KW-1185">Reference proteome</keyword>
<evidence type="ECO:0000313" key="2">
    <source>
        <dbReference type="Proteomes" id="UP001174909"/>
    </source>
</evidence>
<protein>
    <submittedName>
        <fullName evidence="1">Uncharacterized protein</fullName>
    </submittedName>
</protein>
<sequence>MTAIVIAMIRTTATIPPIIALETCAGSSSLLLSTGAMSVEGDEVAVGVEEGEHCGG</sequence>
<accession>A0AA35QV49</accession>
<name>A0AA35QV49_GEOBA</name>
<dbReference type="EMBL" id="CASHTH010000149">
    <property type="protein sequence ID" value="CAI7992577.1"/>
    <property type="molecule type" value="Genomic_DNA"/>
</dbReference>
<dbReference type="Proteomes" id="UP001174909">
    <property type="component" value="Unassembled WGS sequence"/>
</dbReference>
<proteinExistence type="predicted"/>
<dbReference type="AlphaFoldDB" id="A0AA35QV49"/>
<gene>
    <name evidence="1" type="ORF">GBAR_LOCUS1043</name>
</gene>
<reference evidence="1" key="1">
    <citation type="submission" date="2023-03" db="EMBL/GenBank/DDBJ databases">
        <authorList>
            <person name="Steffen K."/>
            <person name="Cardenas P."/>
        </authorList>
    </citation>
    <scope>NUCLEOTIDE SEQUENCE</scope>
</reference>